<name>A0ABT6Q2Z2_9PROT</name>
<evidence type="ECO:0000256" key="2">
    <source>
        <dbReference type="ARBA" id="ARBA00006555"/>
    </source>
</evidence>
<evidence type="ECO:0000256" key="3">
    <source>
        <dbReference type="ARBA" id="ARBA00022448"/>
    </source>
</evidence>
<dbReference type="Proteomes" id="UP001431634">
    <property type="component" value="Unassembled WGS sequence"/>
</dbReference>
<evidence type="ECO:0000256" key="6">
    <source>
        <dbReference type="ARBA" id="ARBA00022692"/>
    </source>
</evidence>
<keyword evidence="6 11" id="KW-0812">Transmembrane</keyword>
<dbReference type="Gene3D" id="3.30.1150.10">
    <property type="match status" value="1"/>
</dbReference>
<dbReference type="Pfam" id="PF03544">
    <property type="entry name" value="TonB_C"/>
    <property type="match status" value="1"/>
</dbReference>
<dbReference type="PANTHER" id="PTHR33446">
    <property type="entry name" value="PROTEIN TONB-RELATED"/>
    <property type="match status" value="1"/>
</dbReference>
<dbReference type="PANTHER" id="PTHR33446:SF13">
    <property type="entry name" value="TONB PROTEIN"/>
    <property type="match status" value="1"/>
</dbReference>
<evidence type="ECO:0000313" key="13">
    <source>
        <dbReference type="EMBL" id="MDI2091506.1"/>
    </source>
</evidence>
<comment type="caution">
    <text evidence="13">The sequence shown here is derived from an EMBL/GenBank/DDBJ whole genome shotgun (WGS) entry which is preliminary data.</text>
</comment>
<dbReference type="InterPro" id="IPR037682">
    <property type="entry name" value="TonB_C"/>
</dbReference>
<feature type="region of interest" description="Disordered" evidence="10">
    <location>
        <begin position="149"/>
        <end position="199"/>
    </location>
</feature>
<evidence type="ECO:0000313" key="14">
    <source>
        <dbReference type="Proteomes" id="UP001431634"/>
    </source>
</evidence>
<feature type="compositionally biased region" description="Low complexity" evidence="10">
    <location>
        <begin position="154"/>
        <end position="193"/>
    </location>
</feature>
<sequence>MNTSFFVISNDYTYRKKSCSCLRWQEMLDSQKRKQDCIIWSWSLITATTLIIASVWATTHIHPHSKEINLPQTPPAMMIDLSADIPTPPSPASTVATATTTSTQPEIKEPDSVQPLTDTTPQITAPQAPSPAIAVPKFKKLQKISHTKISHPVPTQQSPTISQPTTQSSPSSTNTQSSQKSSTHSSSSSHASTDPATWQSNILKKLERLKRYPSEAQNDHIEGTTVLRLTINRQGQILSTKIVKSSGSTILDTEAQALSRRANSLPAPPEAITGNTITLNVPIEFYL</sequence>
<protein>
    <submittedName>
        <fullName evidence="13">Energy transducer TonB</fullName>
    </submittedName>
</protein>
<dbReference type="RefSeq" id="WP_281448597.1">
    <property type="nucleotide sequence ID" value="NZ_JASBAO010000001.1"/>
</dbReference>
<keyword evidence="9 11" id="KW-0472">Membrane</keyword>
<keyword evidence="7" id="KW-0653">Protein transport</keyword>
<feature type="compositionally biased region" description="Polar residues" evidence="10">
    <location>
        <begin position="114"/>
        <end position="127"/>
    </location>
</feature>
<evidence type="ECO:0000256" key="4">
    <source>
        <dbReference type="ARBA" id="ARBA00022475"/>
    </source>
</evidence>
<evidence type="ECO:0000256" key="11">
    <source>
        <dbReference type="SAM" id="Phobius"/>
    </source>
</evidence>
<evidence type="ECO:0000256" key="9">
    <source>
        <dbReference type="ARBA" id="ARBA00023136"/>
    </source>
</evidence>
<evidence type="ECO:0000256" key="1">
    <source>
        <dbReference type="ARBA" id="ARBA00004383"/>
    </source>
</evidence>
<evidence type="ECO:0000256" key="5">
    <source>
        <dbReference type="ARBA" id="ARBA00022519"/>
    </source>
</evidence>
<organism evidence="13 14">
    <name type="scientific">Commensalibacter oyaizuii</name>
    <dbReference type="NCBI Taxonomy" id="3043873"/>
    <lineage>
        <taxon>Bacteria</taxon>
        <taxon>Pseudomonadati</taxon>
        <taxon>Pseudomonadota</taxon>
        <taxon>Alphaproteobacteria</taxon>
        <taxon>Acetobacterales</taxon>
        <taxon>Acetobacteraceae</taxon>
    </lineage>
</organism>
<accession>A0ABT6Q2Z2</accession>
<proteinExistence type="inferred from homology"/>
<keyword evidence="8 11" id="KW-1133">Transmembrane helix</keyword>
<keyword evidence="14" id="KW-1185">Reference proteome</keyword>
<evidence type="ECO:0000256" key="10">
    <source>
        <dbReference type="SAM" id="MobiDB-lite"/>
    </source>
</evidence>
<evidence type="ECO:0000256" key="7">
    <source>
        <dbReference type="ARBA" id="ARBA00022927"/>
    </source>
</evidence>
<dbReference type="PROSITE" id="PS52015">
    <property type="entry name" value="TONB_CTD"/>
    <property type="match status" value="1"/>
</dbReference>
<comment type="similarity">
    <text evidence="2">Belongs to the TonB family.</text>
</comment>
<dbReference type="InterPro" id="IPR006260">
    <property type="entry name" value="TonB/TolA_C"/>
</dbReference>
<dbReference type="SUPFAM" id="SSF74653">
    <property type="entry name" value="TolA/TonB C-terminal domain"/>
    <property type="match status" value="1"/>
</dbReference>
<keyword evidence="5" id="KW-0997">Cell inner membrane</keyword>
<gene>
    <name evidence="13" type="ORF">QJV27_09035</name>
</gene>
<feature type="transmembrane region" description="Helical" evidence="11">
    <location>
        <begin position="37"/>
        <end position="57"/>
    </location>
</feature>
<evidence type="ECO:0000256" key="8">
    <source>
        <dbReference type="ARBA" id="ARBA00022989"/>
    </source>
</evidence>
<dbReference type="EMBL" id="JASBAO010000001">
    <property type="protein sequence ID" value="MDI2091506.1"/>
    <property type="molecule type" value="Genomic_DNA"/>
</dbReference>
<keyword evidence="4" id="KW-1003">Cell membrane</keyword>
<evidence type="ECO:0000259" key="12">
    <source>
        <dbReference type="PROSITE" id="PS52015"/>
    </source>
</evidence>
<feature type="compositionally biased region" description="Low complexity" evidence="10">
    <location>
        <begin position="92"/>
        <end position="103"/>
    </location>
</feature>
<keyword evidence="3" id="KW-0813">Transport</keyword>
<feature type="domain" description="TonB C-terminal" evidence="12">
    <location>
        <begin position="197"/>
        <end position="287"/>
    </location>
</feature>
<comment type="subcellular location">
    <subcellularLocation>
        <location evidence="1">Cell inner membrane</location>
        <topology evidence="1">Single-pass membrane protein</topology>
        <orientation evidence="1">Periplasmic side</orientation>
    </subcellularLocation>
</comment>
<dbReference type="NCBIfam" id="TIGR01352">
    <property type="entry name" value="tonB_Cterm"/>
    <property type="match status" value="1"/>
</dbReference>
<feature type="region of interest" description="Disordered" evidence="10">
    <location>
        <begin position="86"/>
        <end position="131"/>
    </location>
</feature>
<reference evidence="13" key="1">
    <citation type="submission" date="2023-05" db="EMBL/GenBank/DDBJ databases">
        <title>Whole genome sequence of Commensalibacter sp.</title>
        <authorList>
            <person name="Charoenyingcharoen P."/>
            <person name="Yukphan P."/>
        </authorList>
    </citation>
    <scope>NUCLEOTIDE SEQUENCE</scope>
    <source>
        <strain evidence="13">TBRC 16381</strain>
    </source>
</reference>
<dbReference type="InterPro" id="IPR051045">
    <property type="entry name" value="TonB-dependent_transducer"/>
</dbReference>